<feature type="signal peptide" evidence="1">
    <location>
        <begin position="1"/>
        <end position="27"/>
    </location>
</feature>
<evidence type="ECO:0000313" key="3">
    <source>
        <dbReference type="EMBL" id="MBP2397911.1"/>
    </source>
</evidence>
<name>A0ABS4XN31_GLUPR</name>
<gene>
    <name evidence="3" type="ORF">JOF39_000992</name>
</gene>
<feature type="domain" description="Bacterial toxin 35" evidence="2">
    <location>
        <begin position="214"/>
        <end position="288"/>
    </location>
</feature>
<organism evidence="3 4">
    <name type="scientific">Glutamicibacter protophormiae</name>
    <name type="common">Brevibacterium protophormiae</name>
    <dbReference type="NCBI Taxonomy" id="37930"/>
    <lineage>
        <taxon>Bacteria</taxon>
        <taxon>Bacillati</taxon>
        <taxon>Actinomycetota</taxon>
        <taxon>Actinomycetes</taxon>
        <taxon>Micrococcales</taxon>
        <taxon>Micrococcaceae</taxon>
        <taxon>Glutamicibacter</taxon>
    </lineage>
</organism>
<feature type="chain" id="PRO_5045954726" description="Bacterial toxin 35 domain-containing protein" evidence="1">
    <location>
        <begin position="28"/>
        <end position="289"/>
    </location>
</feature>
<comment type="caution">
    <text evidence="3">The sequence shown here is derived from an EMBL/GenBank/DDBJ whole genome shotgun (WGS) entry which is preliminary data.</text>
</comment>
<keyword evidence="1" id="KW-0732">Signal</keyword>
<evidence type="ECO:0000256" key="1">
    <source>
        <dbReference type="SAM" id="SignalP"/>
    </source>
</evidence>
<protein>
    <recommendedName>
        <fullName evidence="2">Bacterial toxin 35 domain-containing protein</fullName>
    </recommendedName>
</protein>
<evidence type="ECO:0000313" key="4">
    <source>
        <dbReference type="Proteomes" id="UP001195422"/>
    </source>
</evidence>
<dbReference type="InterPro" id="IPR029109">
    <property type="entry name" value="Ntox35"/>
</dbReference>
<accession>A0ABS4XN31</accession>
<evidence type="ECO:0000259" key="2">
    <source>
        <dbReference type="Pfam" id="PF15534"/>
    </source>
</evidence>
<dbReference type="Proteomes" id="UP001195422">
    <property type="component" value="Unassembled WGS sequence"/>
</dbReference>
<dbReference type="EMBL" id="JAGIOJ010000001">
    <property type="protein sequence ID" value="MBP2397911.1"/>
    <property type="molecule type" value="Genomic_DNA"/>
</dbReference>
<dbReference type="Pfam" id="PF15534">
    <property type="entry name" value="Ntox35"/>
    <property type="match status" value="1"/>
</dbReference>
<sequence length="289" mass="30979">MSTTVRKSIVRGLRGLASATAVMVALAAVNIAPANAEVFTSEHQRGANETSTNALNSLYEVQTSQAAVSAQSEQFNELEAELDLDLRATNDALDIDVSGEGLESNIVVEHDENAPIDELVQSISVDGVVDGEVVTAELNVLEFTYFGDEDFHAVVEDVATGETIVVSSTDVAQQAFPVAWVLAQLARIGIQALIKWVGKTQVKKAVKSYLLNNIGANKWAHIMAPKHKWGSVGAKSREQVADLMGRAMAEGKHSAYKSGAMQAVYNYKGKTIVVTYSKNGGQVSNGWVR</sequence>
<keyword evidence="4" id="KW-1185">Reference proteome</keyword>
<dbReference type="RefSeq" id="WP_188949342.1">
    <property type="nucleotide sequence ID" value="NZ_BMPH01000013.1"/>
</dbReference>
<proteinExistence type="predicted"/>
<reference evidence="3 4" key="1">
    <citation type="submission" date="2021-03" db="EMBL/GenBank/DDBJ databases">
        <title>Sequencing the genomes of 1000 actinobacteria strains.</title>
        <authorList>
            <person name="Klenk H.-P."/>
        </authorList>
    </citation>
    <scope>NUCLEOTIDE SEQUENCE [LARGE SCALE GENOMIC DNA]</scope>
    <source>
        <strain evidence="3 4">DSM 20168</strain>
    </source>
</reference>